<evidence type="ECO:0000313" key="2">
    <source>
        <dbReference type="Proteomes" id="UP001597475"/>
    </source>
</evidence>
<keyword evidence="2" id="KW-1185">Reference proteome</keyword>
<dbReference type="Proteomes" id="UP001597475">
    <property type="component" value="Unassembled WGS sequence"/>
</dbReference>
<reference evidence="2" key="1">
    <citation type="journal article" date="2019" name="Int. J. Syst. Evol. Microbiol.">
        <title>The Global Catalogue of Microorganisms (GCM) 10K type strain sequencing project: providing services to taxonomists for standard genome sequencing and annotation.</title>
        <authorList>
            <consortium name="The Broad Institute Genomics Platform"/>
            <consortium name="The Broad Institute Genome Sequencing Center for Infectious Disease"/>
            <person name="Wu L."/>
            <person name="Ma J."/>
        </authorList>
    </citation>
    <scope>NUCLEOTIDE SEQUENCE [LARGE SCALE GENOMIC DNA]</scope>
    <source>
        <strain evidence="2">KCTC 33842</strain>
    </source>
</reference>
<proteinExistence type="predicted"/>
<gene>
    <name evidence="1" type="ORF">ACFSR9_13375</name>
</gene>
<accession>A0ABW5P5Z1</accession>
<name>A0ABW5P5Z1_9DEIO</name>
<sequence length="47" mass="5303">MILLFVLMGTALAISSFLARGGTREAEKFGEQTSRDLHLLTRRHDEN</sequence>
<dbReference type="RefSeq" id="WP_386846587.1">
    <property type="nucleotide sequence ID" value="NZ_JBHUMK010000061.1"/>
</dbReference>
<dbReference type="EMBL" id="JBHUMK010000061">
    <property type="protein sequence ID" value="MFD2610420.1"/>
    <property type="molecule type" value="Genomic_DNA"/>
</dbReference>
<comment type="caution">
    <text evidence="1">The sequence shown here is derived from an EMBL/GenBank/DDBJ whole genome shotgun (WGS) entry which is preliminary data.</text>
</comment>
<organism evidence="1 2">
    <name type="scientific">Deinococcus taklimakanensis</name>
    <dbReference type="NCBI Taxonomy" id="536443"/>
    <lineage>
        <taxon>Bacteria</taxon>
        <taxon>Thermotogati</taxon>
        <taxon>Deinococcota</taxon>
        <taxon>Deinococci</taxon>
        <taxon>Deinococcales</taxon>
        <taxon>Deinococcaceae</taxon>
        <taxon>Deinococcus</taxon>
    </lineage>
</organism>
<evidence type="ECO:0000313" key="1">
    <source>
        <dbReference type="EMBL" id="MFD2610420.1"/>
    </source>
</evidence>
<protein>
    <submittedName>
        <fullName evidence="1">Uncharacterized protein</fullName>
    </submittedName>
</protein>